<feature type="compositionally biased region" description="Basic and acidic residues" evidence="1">
    <location>
        <begin position="117"/>
        <end position="126"/>
    </location>
</feature>
<sequence length="156" mass="17087">MSNSDIETVRRIYDAFARRDLDAIRAAIAADAVIEQSSVLPWGGRHIGPDGLAAFLGTLLSHVDPTLEVDQIFDAGDAIIQARPHTWSSSRARQPIPGHRATHLAAQGRGSDVLPSLDRRAGDAGRPRRHDCRKRKLIASRTIQSRIDNNSIRTAL</sequence>
<dbReference type="SUPFAM" id="SSF54427">
    <property type="entry name" value="NTF2-like"/>
    <property type="match status" value="1"/>
</dbReference>
<gene>
    <name evidence="3" type="ORF">ITP53_00815</name>
</gene>
<dbReference type="EMBL" id="JADOGI010000001">
    <property type="protein sequence ID" value="MBF8184310.1"/>
    <property type="molecule type" value="Genomic_DNA"/>
</dbReference>
<reference evidence="3" key="1">
    <citation type="submission" date="2020-11" db="EMBL/GenBank/DDBJ databases">
        <title>Whole-genome analyses of Nonomuraea sp. K274.</title>
        <authorList>
            <person name="Veyisoglu A."/>
        </authorList>
    </citation>
    <scope>NUCLEOTIDE SEQUENCE</scope>
    <source>
        <strain evidence="3">K274</strain>
    </source>
</reference>
<dbReference type="Proteomes" id="UP000605361">
    <property type="component" value="Unassembled WGS sequence"/>
</dbReference>
<dbReference type="InterPro" id="IPR037401">
    <property type="entry name" value="SnoaL-like"/>
</dbReference>
<feature type="region of interest" description="Disordered" evidence="1">
    <location>
        <begin position="105"/>
        <end position="130"/>
    </location>
</feature>
<dbReference type="Pfam" id="PF12680">
    <property type="entry name" value="SnoaL_2"/>
    <property type="match status" value="1"/>
</dbReference>
<evidence type="ECO:0000313" key="3">
    <source>
        <dbReference type="EMBL" id="MBF8184310.1"/>
    </source>
</evidence>
<feature type="domain" description="SnoaL-like" evidence="2">
    <location>
        <begin position="9"/>
        <end position="87"/>
    </location>
</feature>
<dbReference type="RefSeq" id="WP_195893293.1">
    <property type="nucleotide sequence ID" value="NZ_JADOGI010000001.1"/>
</dbReference>
<dbReference type="Gene3D" id="3.10.450.50">
    <property type="match status" value="1"/>
</dbReference>
<protein>
    <submittedName>
        <fullName evidence="3">Nuclear transport factor 2 family protein</fullName>
    </submittedName>
</protein>
<accession>A0A931EVM2</accession>
<name>A0A931EVM2_9ACTN</name>
<comment type="caution">
    <text evidence="3">The sequence shown here is derived from an EMBL/GenBank/DDBJ whole genome shotgun (WGS) entry which is preliminary data.</text>
</comment>
<dbReference type="AlphaFoldDB" id="A0A931EVM2"/>
<dbReference type="InterPro" id="IPR032710">
    <property type="entry name" value="NTF2-like_dom_sf"/>
</dbReference>
<proteinExistence type="predicted"/>
<evidence type="ECO:0000256" key="1">
    <source>
        <dbReference type="SAM" id="MobiDB-lite"/>
    </source>
</evidence>
<evidence type="ECO:0000313" key="4">
    <source>
        <dbReference type="Proteomes" id="UP000605361"/>
    </source>
</evidence>
<organism evidence="3 4">
    <name type="scientific">Nonomuraea cypriaca</name>
    <dbReference type="NCBI Taxonomy" id="1187855"/>
    <lineage>
        <taxon>Bacteria</taxon>
        <taxon>Bacillati</taxon>
        <taxon>Actinomycetota</taxon>
        <taxon>Actinomycetes</taxon>
        <taxon>Streptosporangiales</taxon>
        <taxon>Streptosporangiaceae</taxon>
        <taxon>Nonomuraea</taxon>
    </lineage>
</organism>
<keyword evidence="4" id="KW-1185">Reference proteome</keyword>
<evidence type="ECO:0000259" key="2">
    <source>
        <dbReference type="Pfam" id="PF12680"/>
    </source>
</evidence>